<sequence>MDWKTARKLVEQVPSVSVIPFDSSAPRMFCIRAKDGTVPYSIMLPEGDDDLAEAQFLMMLHHGRIWLIQNPPPKMPVVA</sequence>
<dbReference type="EMBL" id="FODT01000012">
    <property type="protein sequence ID" value="SEP27337.1"/>
    <property type="molecule type" value="Genomic_DNA"/>
</dbReference>
<dbReference type="RefSeq" id="WP_092685940.1">
    <property type="nucleotide sequence ID" value="NZ_FODT01000012.1"/>
</dbReference>
<protein>
    <submittedName>
        <fullName evidence="1">Uncharacterized protein</fullName>
    </submittedName>
</protein>
<dbReference type="AlphaFoldDB" id="A0A1H8WIT6"/>
<organism evidence="1 2">
    <name type="scientific">Rhodopseudomonas pseudopalustris</name>
    <dbReference type="NCBI Taxonomy" id="1513892"/>
    <lineage>
        <taxon>Bacteria</taxon>
        <taxon>Pseudomonadati</taxon>
        <taxon>Pseudomonadota</taxon>
        <taxon>Alphaproteobacteria</taxon>
        <taxon>Hyphomicrobiales</taxon>
        <taxon>Nitrobacteraceae</taxon>
        <taxon>Rhodopseudomonas</taxon>
    </lineage>
</organism>
<proteinExistence type="predicted"/>
<evidence type="ECO:0000313" key="2">
    <source>
        <dbReference type="Proteomes" id="UP000199615"/>
    </source>
</evidence>
<accession>A0A1H8WIT6</accession>
<name>A0A1H8WIT6_9BRAD</name>
<dbReference type="Proteomes" id="UP000199615">
    <property type="component" value="Unassembled WGS sequence"/>
</dbReference>
<keyword evidence="2" id="KW-1185">Reference proteome</keyword>
<gene>
    <name evidence="1" type="ORF">SAMN05444123_112115</name>
</gene>
<evidence type="ECO:0000313" key="1">
    <source>
        <dbReference type="EMBL" id="SEP27337.1"/>
    </source>
</evidence>
<reference evidence="2" key="1">
    <citation type="submission" date="2016-10" db="EMBL/GenBank/DDBJ databases">
        <authorList>
            <person name="Varghese N."/>
            <person name="Submissions S."/>
        </authorList>
    </citation>
    <scope>NUCLEOTIDE SEQUENCE [LARGE SCALE GENOMIC DNA]</scope>
    <source>
        <strain evidence="2">DSM 123</strain>
    </source>
</reference>